<dbReference type="HOGENOM" id="CLU_128131_0_0_5"/>
<reference evidence="3 4" key="1">
    <citation type="journal article" date="2013" name="Genome Announc.">
        <title>Genome sequences for three denitrifying bacterial strains isolated from a uranium- and nitrate-contaminated subsurface environment.</title>
        <authorList>
            <person name="Venkatramanan R."/>
            <person name="Prakash O."/>
            <person name="Woyke T."/>
            <person name="Chain P."/>
            <person name="Goodwin L.A."/>
            <person name="Watson D."/>
            <person name="Brooks S."/>
            <person name="Kostka J.E."/>
            <person name="Green S.J."/>
        </authorList>
    </citation>
    <scope>NUCLEOTIDE SEQUENCE [LARGE SCALE GENOMIC DNA]</scope>
    <source>
        <strain evidence="3 4">1NES1</strain>
    </source>
</reference>
<dbReference type="KEGG" id="hdt:HYPDE_30233"/>
<dbReference type="STRING" id="670307.HYPDE_30233"/>
<evidence type="ECO:0000313" key="3">
    <source>
        <dbReference type="EMBL" id="AGK57721.1"/>
    </source>
</evidence>
<dbReference type="EMBL" id="CP005587">
    <property type="protein sequence ID" value="AGK57721.1"/>
    <property type="molecule type" value="Genomic_DNA"/>
</dbReference>
<sequence>MVIGMLVALATAASTGAIALDEQRMAIPNAGPDAPKAQVQDQSAPKSEEGTEIRIPGLGKLGTLPKMDFGLELLYGAAEDNKTEQNSEPPSNGPESPQDLMIHGSMKHRF</sequence>
<organism evidence="3 4">
    <name type="scientific">Hyphomicrobium denitrificans 1NES1</name>
    <dbReference type="NCBI Taxonomy" id="670307"/>
    <lineage>
        <taxon>Bacteria</taxon>
        <taxon>Pseudomonadati</taxon>
        <taxon>Pseudomonadota</taxon>
        <taxon>Alphaproteobacteria</taxon>
        <taxon>Hyphomicrobiales</taxon>
        <taxon>Hyphomicrobiaceae</taxon>
        <taxon>Hyphomicrobium</taxon>
    </lineage>
</organism>
<dbReference type="Proteomes" id="UP000005952">
    <property type="component" value="Chromosome"/>
</dbReference>
<feature type="region of interest" description="Disordered" evidence="1">
    <location>
        <begin position="75"/>
        <end position="110"/>
    </location>
</feature>
<keyword evidence="4" id="KW-1185">Reference proteome</keyword>
<evidence type="ECO:0000256" key="2">
    <source>
        <dbReference type="SAM" id="SignalP"/>
    </source>
</evidence>
<feature type="region of interest" description="Disordered" evidence="1">
    <location>
        <begin position="27"/>
        <end position="59"/>
    </location>
</feature>
<gene>
    <name evidence="3" type="ORF">HYPDE_30233</name>
</gene>
<dbReference type="AlphaFoldDB" id="N0BB14"/>
<keyword evidence="2" id="KW-0732">Signal</keyword>
<name>N0BB14_9HYPH</name>
<accession>N0BB14</accession>
<proteinExistence type="predicted"/>
<evidence type="ECO:0000313" key="4">
    <source>
        <dbReference type="Proteomes" id="UP000005952"/>
    </source>
</evidence>
<feature type="compositionally biased region" description="Low complexity" evidence="1">
    <location>
        <begin position="86"/>
        <end position="98"/>
    </location>
</feature>
<feature type="chain" id="PRO_5004105482" evidence="2">
    <location>
        <begin position="20"/>
        <end position="110"/>
    </location>
</feature>
<dbReference type="eggNOG" id="ENOG502ZW53">
    <property type="taxonomic scope" value="Bacteria"/>
</dbReference>
<feature type="signal peptide" evidence="2">
    <location>
        <begin position="1"/>
        <end position="19"/>
    </location>
</feature>
<evidence type="ECO:0000256" key="1">
    <source>
        <dbReference type="SAM" id="MobiDB-lite"/>
    </source>
</evidence>
<protein>
    <submittedName>
        <fullName evidence="3">Uncharacterized protein</fullName>
    </submittedName>
</protein>